<evidence type="ECO:0000313" key="1">
    <source>
        <dbReference type="EMBL" id="RDX68052.1"/>
    </source>
</evidence>
<evidence type="ECO:0000313" key="2">
    <source>
        <dbReference type="Proteomes" id="UP000257109"/>
    </source>
</evidence>
<dbReference type="EMBL" id="QJKJ01012707">
    <property type="protein sequence ID" value="RDX68052.1"/>
    <property type="molecule type" value="Genomic_DNA"/>
</dbReference>
<sequence length="179" mass="20812">MEVEDEDQQEKIYSRIGIAVMHQSKYTKDLLRKLNMQQSNPTGTSTEVGLVLEKETDEELVDPSHYRKILEALMKDLQVENLGKIKLLVGNKFAIDLARHLAAHGRSKHIETRFYFLREQVSNEKLRIEYYKTKIQLVDILTKALKLEKFRHGLQSEKTLPRRGTFNQKLNNITASQST</sequence>
<reference evidence="1" key="1">
    <citation type="submission" date="2018-05" db="EMBL/GenBank/DDBJ databases">
        <title>Draft genome of Mucuna pruriens seed.</title>
        <authorList>
            <person name="Nnadi N.E."/>
            <person name="Vos R."/>
            <person name="Hasami M.H."/>
            <person name="Devisetty U.K."/>
            <person name="Aguiy J.C."/>
        </authorList>
    </citation>
    <scope>NUCLEOTIDE SEQUENCE [LARGE SCALE GENOMIC DNA]</scope>
    <source>
        <strain evidence="1">JCA_2017</strain>
    </source>
</reference>
<name>A0A371EPS0_MUCPR</name>
<gene>
    <name evidence="1" type="primary">GIP</name>
    <name evidence="1" type="ORF">CR513_52992</name>
</gene>
<dbReference type="STRING" id="157652.A0A371EPS0"/>
<accession>A0A371EPS0</accession>
<keyword evidence="2" id="KW-1185">Reference proteome</keyword>
<proteinExistence type="predicted"/>
<dbReference type="Proteomes" id="UP000257109">
    <property type="component" value="Unassembled WGS sequence"/>
</dbReference>
<dbReference type="CDD" id="cd09272">
    <property type="entry name" value="RNase_HI_RT_Ty1"/>
    <property type="match status" value="1"/>
</dbReference>
<dbReference type="AlphaFoldDB" id="A0A371EPS0"/>
<comment type="caution">
    <text evidence="1">The sequence shown here is derived from an EMBL/GenBank/DDBJ whole genome shotgun (WGS) entry which is preliminary data.</text>
</comment>
<feature type="non-terminal residue" evidence="1">
    <location>
        <position position="1"/>
    </location>
</feature>
<organism evidence="1 2">
    <name type="scientific">Mucuna pruriens</name>
    <name type="common">Velvet bean</name>
    <name type="synonym">Dolichos pruriens</name>
    <dbReference type="NCBI Taxonomy" id="157652"/>
    <lineage>
        <taxon>Eukaryota</taxon>
        <taxon>Viridiplantae</taxon>
        <taxon>Streptophyta</taxon>
        <taxon>Embryophyta</taxon>
        <taxon>Tracheophyta</taxon>
        <taxon>Spermatophyta</taxon>
        <taxon>Magnoliopsida</taxon>
        <taxon>eudicotyledons</taxon>
        <taxon>Gunneridae</taxon>
        <taxon>Pentapetalae</taxon>
        <taxon>rosids</taxon>
        <taxon>fabids</taxon>
        <taxon>Fabales</taxon>
        <taxon>Fabaceae</taxon>
        <taxon>Papilionoideae</taxon>
        <taxon>50 kb inversion clade</taxon>
        <taxon>NPAAA clade</taxon>
        <taxon>indigoferoid/millettioid clade</taxon>
        <taxon>Phaseoleae</taxon>
        <taxon>Mucuna</taxon>
    </lineage>
</organism>
<protein>
    <submittedName>
        <fullName evidence="1">Copia protein</fullName>
    </submittedName>
</protein>